<name>A0A8C9CSI1_PHOSS</name>
<dbReference type="Proteomes" id="UP000694554">
    <property type="component" value="Chromosome 15"/>
</dbReference>
<dbReference type="GO" id="GO:0016255">
    <property type="term" value="P:attachment of GPI anchor to protein"/>
    <property type="evidence" value="ECO:0007669"/>
    <property type="project" value="InterPro"/>
</dbReference>
<keyword evidence="1" id="KW-0732">Signal</keyword>
<organism evidence="2 3">
    <name type="scientific">Phocoena sinus</name>
    <name type="common">Vaquita</name>
    <dbReference type="NCBI Taxonomy" id="42100"/>
    <lineage>
        <taxon>Eukaryota</taxon>
        <taxon>Metazoa</taxon>
        <taxon>Chordata</taxon>
        <taxon>Craniata</taxon>
        <taxon>Vertebrata</taxon>
        <taxon>Euteleostomi</taxon>
        <taxon>Mammalia</taxon>
        <taxon>Eutheria</taxon>
        <taxon>Laurasiatheria</taxon>
        <taxon>Artiodactyla</taxon>
        <taxon>Whippomorpha</taxon>
        <taxon>Cetacea</taxon>
        <taxon>Odontoceti</taxon>
        <taxon>Phocoenidae</taxon>
        <taxon>Phocoena</taxon>
    </lineage>
</organism>
<dbReference type="Ensembl" id="ENSPSNT00000028044.1">
    <property type="protein sequence ID" value="ENSPSNP00000024944.1"/>
    <property type="gene ID" value="ENSPSNG00000016693.1"/>
</dbReference>
<evidence type="ECO:0000313" key="3">
    <source>
        <dbReference type="Proteomes" id="UP000694554"/>
    </source>
</evidence>
<reference evidence="2" key="1">
    <citation type="submission" date="2019-08" db="EMBL/GenBank/DDBJ databases">
        <title>Phocoena sinus (Vaquita) genome, mPhoSin1, primary haplotype.</title>
        <authorList>
            <person name="Morin P."/>
            <person name="Mountcastle J."/>
            <person name="Fungtammasan C."/>
            <person name="Rhie A."/>
            <person name="Rojas-Bracho L."/>
            <person name="Smith C.R."/>
            <person name="Taylor B.L."/>
            <person name="Gulland F.M.D."/>
            <person name="Musser W."/>
            <person name="Houck M."/>
            <person name="Haase B."/>
            <person name="Paez S."/>
            <person name="Howe K."/>
            <person name="Torrance J."/>
            <person name="Formenti G."/>
            <person name="Phillippy A."/>
            <person name="Ryder O."/>
            <person name="Jarvis E.D."/>
            <person name="Fedrigo O."/>
        </authorList>
    </citation>
    <scope>NUCLEOTIDE SEQUENCE [LARGE SCALE GENOMIC DNA]</scope>
</reference>
<dbReference type="Pfam" id="PF04113">
    <property type="entry name" value="Gpi16"/>
    <property type="match status" value="2"/>
</dbReference>
<evidence type="ECO:0000256" key="1">
    <source>
        <dbReference type="SAM" id="SignalP"/>
    </source>
</evidence>
<reference evidence="2" key="3">
    <citation type="submission" date="2025-09" db="UniProtKB">
        <authorList>
            <consortium name="Ensembl"/>
        </authorList>
    </citation>
    <scope>IDENTIFICATION</scope>
</reference>
<protein>
    <submittedName>
        <fullName evidence="2">Phosphatidylinositol glycan anchor biosynthesis class T</fullName>
    </submittedName>
</protein>
<dbReference type="PANTHER" id="PTHR12959">
    <property type="entry name" value="GPI TRANSAMIDASE COMPONENT PIG-T-RELATED"/>
    <property type="match status" value="1"/>
</dbReference>
<dbReference type="GO" id="GO:0042765">
    <property type="term" value="C:GPI-anchor transamidase complex"/>
    <property type="evidence" value="ECO:0007669"/>
    <property type="project" value="InterPro"/>
</dbReference>
<dbReference type="GeneTree" id="ENSGT00390000018558"/>
<keyword evidence="3" id="KW-1185">Reference proteome</keyword>
<sequence>MAAAAPLSLLVLLLLGPGVWGQTEPPRDSLREELVITPLPSGDVAATFQFRTRWIRSLSHYRLFPKALGQLISKYSLRELHLSLTQGFWRTRYWGTPFLQAPSGAELWAWFQDTVTDVDKSWKELSNVLSGIFCASLNFIDSTNTVTPSASFKPLGLANGTDHSFLRYAVLPREVVCTENLTPWKKLLPCSSKAGLSVLLKADRLFHTSYHSQAVHIRPVCRDARCASISWELRQTLSVVFDAFVTGQGKQDWSLFRIRSLSLPLCPQDNETLEVYPPPLTTYQDVVLGTRKTYAVYDLLDTAVINNSRSLNLQLKWKRPPGNGYIHYQPAQDRMQPHLLEMLIQLPASSVTKVSIQFERALLKWTEYTPDPNHGFYVSPSVLSALVPSEVTAQPVDWEESPLFNTL</sequence>
<feature type="signal peptide" evidence="1">
    <location>
        <begin position="1"/>
        <end position="21"/>
    </location>
</feature>
<gene>
    <name evidence="2" type="primary">PIGT</name>
</gene>
<dbReference type="AlphaFoldDB" id="A0A8C9CSI1"/>
<dbReference type="InterPro" id="IPR007245">
    <property type="entry name" value="PIG-T"/>
</dbReference>
<proteinExistence type="predicted"/>
<feature type="chain" id="PRO_5034704354" evidence="1">
    <location>
        <begin position="22"/>
        <end position="407"/>
    </location>
</feature>
<dbReference type="PANTHER" id="PTHR12959:SF11">
    <property type="entry name" value="GPI TRANSAMIDASE COMPONENT PIG-T"/>
    <property type="match status" value="1"/>
</dbReference>
<accession>A0A8C9CSI1</accession>
<reference evidence="2" key="2">
    <citation type="submission" date="2025-08" db="UniProtKB">
        <authorList>
            <consortium name="Ensembl"/>
        </authorList>
    </citation>
    <scope>IDENTIFICATION</scope>
</reference>
<evidence type="ECO:0000313" key="2">
    <source>
        <dbReference type="Ensembl" id="ENSPSNP00000024944.1"/>
    </source>
</evidence>